<keyword evidence="1" id="KW-0472">Membrane</keyword>
<gene>
    <name evidence="2" type="ORF">ABGN05_14010</name>
</gene>
<dbReference type="Proteomes" id="UP001556692">
    <property type="component" value="Unassembled WGS sequence"/>
</dbReference>
<sequence length="210" mass="23561">MTMIDWISTNSEELNLAANWLMVGIWLVYLQVFLRNFRRQTLPKIVINRAAGSSLDAACFVSNMSSEAIYIERVIVRIKAGECTLACTVTDFAIAEGEVENADPKQRTFQGTLSPGQYSSLGKFDDLIGMVAKRTGHNHEQLKSSGDMIAVEITIVADYASERLLVGATRTFDACWQGKYWKLTAASPGTHQIRSRRERRRLYNTVAEMD</sequence>
<evidence type="ECO:0008006" key="4">
    <source>
        <dbReference type="Google" id="ProtNLM"/>
    </source>
</evidence>
<keyword evidence="3" id="KW-1185">Reference proteome</keyword>
<keyword evidence="1" id="KW-1133">Transmembrane helix</keyword>
<feature type="transmembrane region" description="Helical" evidence="1">
    <location>
        <begin position="16"/>
        <end position="34"/>
    </location>
</feature>
<comment type="caution">
    <text evidence="2">The sequence shown here is derived from an EMBL/GenBank/DDBJ whole genome shotgun (WGS) entry which is preliminary data.</text>
</comment>
<proteinExistence type="predicted"/>
<evidence type="ECO:0000256" key="1">
    <source>
        <dbReference type="SAM" id="Phobius"/>
    </source>
</evidence>
<name>A0ABV3SJ30_9HYPH</name>
<dbReference type="RefSeq" id="WP_367954663.1">
    <property type="nucleotide sequence ID" value="NZ_JBDPGJ010000003.1"/>
</dbReference>
<organism evidence="2 3">
    <name type="scientific">Aquibium pacificus</name>
    <dbReference type="NCBI Taxonomy" id="3153579"/>
    <lineage>
        <taxon>Bacteria</taxon>
        <taxon>Pseudomonadati</taxon>
        <taxon>Pseudomonadota</taxon>
        <taxon>Alphaproteobacteria</taxon>
        <taxon>Hyphomicrobiales</taxon>
        <taxon>Phyllobacteriaceae</taxon>
        <taxon>Aquibium</taxon>
    </lineage>
</organism>
<accession>A0ABV3SJ30</accession>
<evidence type="ECO:0000313" key="3">
    <source>
        <dbReference type="Proteomes" id="UP001556692"/>
    </source>
</evidence>
<dbReference type="EMBL" id="JBDPGJ010000003">
    <property type="protein sequence ID" value="MEX0406781.1"/>
    <property type="molecule type" value="Genomic_DNA"/>
</dbReference>
<evidence type="ECO:0000313" key="2">
    <source>
        <dbReference type="EMBL" id="MEX0406781.1"/>
    </source>
</evidence>
<keyword evidence="1" id="KW-0812">Transmembrane</keyword>
<reference evidence="2 3" key="1">
    <citation type="submission" date="2024-05" db="EMBL/GenBank/DDBJ databases">
        <authorList>
            <person name="Jiang F."/>
        </authorList>
    </citation>
    <scope>NUCLEOTIDE SEQUENCE [LARGE SCALE GENOMIC DNA]</scope>
    <source>
        <strain evidence="2 3">LZ166</strain>
    </source>
</reference>
<protein>
    <recommendedName>
        <fullName evidence="4">SMODS-associating 2TM beta-strand rich effector domain-containing protein</fullName>
    </recommendedName>
</protein>